<feature type="region of interest" description="Disordered" evidence="6">
    <location>
        <begin position="382"/>
        <end position="655"/>
    </location>
</feature>
<organism evidence="8 9">
    <name type="scientific">Coemansia brasiliensis</name>
    <dbReference type="NCBI Taxonomy" id="2650707"/>
    <lineage>
        <taxon>Eukaryota</taxon>
        <taxon>Fungi</taxon>
        <taxon>Fungi incertae sedis</taxon>
        <taxon>Zoopagomycota</taxon>
        <taxon>Kickxellomycotina</taxon>
        <taxon>Kickxellomycetes</taxon>
        <taxon>Kickxellales</taxon>
        <taxon>Kickxellaceae</taxon>
        <taxon>Coemansia</taxon>
    </lineage>
</organism>
<feature type="compositionally biased region" description="Pro residues" evidence="6">
    <location>
        <begin position="153"/>
        <end position="164"/>
    </location>
</feature>
<feature type="compositionally biased region" description="Acidic residues" evidence="6">
    <location>
        <begin position="273"/>
        <end position="282"/>
    </location>
</feature>
<dbReference type="InterPro" id="IPR050384">
    <property type="entry name" value="Endophilin_SH3RF"/>
</dbReference>
<name>A0A9W8LWI1_9FUNG</name>
<keyword evidence="3" id="KW-0175">Coiled coil</keyword>
<dbReference type="Proteomes" id="UP001139887">
    <property type="component" value="Unassembled WGS sequence"/>
</dbReference>
<proteinExistence type="predicted"/>
<evidence type="ECO:0000256" key="6">
    <source>
        <dbReference type="SAM" id="MobiDB-lite"/>
    </source>
</evidence>
<keyword evidence="2 5" id="KW-0728">SH3 domain</keyword>
<dbReference type="Pfam" id="PF14604">
    <property type="entry name" value="SH3_9"/>
    <property type="match status" value="1"/>
</dbReference>
<accession>A0A9W8LWI1</accession>
<feature type="compositionally biased region" description="Acidic residues" evidence="6">
    <location>
        <begin position="239"/>
        <end position="251"/>
    </location>
</feature>
<dbReference type="Pfam" id="PF00018">
    <property type="entry name" value="SH3_1"/>
    <property type="match status" value="1"/>
</dbReference>
<feature type="compositionally biased region" description="Basic and acidic residues" evidence="6">
    <location>
        <begin position="425"/>
        <end position="435"/>
    </location>
</feature>
<feature type="compositionally biased region" description="Low complexity" evidence="6">
    <location>
        <begin position="141"/>
        <end position="152"/>
    </location>
</feature>
<protein>
    <recommendedName>
        <fullName evidence="7">SH3 domain-containing protein</fullName>
    </recommendedName>
</protein>
<dbReference type="CDD" id="cd00174">
    <property type="entry name" value="SH3"/>
    <property type="match status" value="1"/>
</dbReference>
<dbReference type="SMART" id="SM00326">
    <property type="entry name" value="SH3"/>
    <property type="match status" value="3"/>
</dbReference>
<feature type="compositionally biased region" description="Basic and acidic residues" evidence="6">
    <location>
        <begin position="745"/>
        <end position="755"/>
    </location>
</feature>
<dbReference type="SUPFAM" id="SSF50044">
    <property type="entry name" value="SH3-domain"/>
    <property type="match status" value="3"/>
</dbReference>
<feature type="compositionally biased region" description="Basic and acidic residues" evidence="6">
    <location>
        <begin position="766"/>
        <end position="776"/>
    </location>
</feature>
<evidence type="ECO:0000256" key="4">
    <source>
        <dbReference type="ARBA" id="ARBA00023136"/>
    </source>
</evidence>
<dbReference type="InterPro" id="IPR036028">
    <property type="entry name" value="SH3-like_dom_sf"/>
</dbReference>
<feature type="compositionally biased region" description="Polar residues" evidence="6">
    <location>
        <begin position="715"/>
        <end position="726"/>
    </location>
</feature>
<feature type="compositionally biased region" description="Basic and acidic residues" evidence="6">
    <location>
        <begin position="611"/>
        <end position="620"/>
    </location>
</feature>
<feature type="compositionally biased region" description="Polar residues" evidence="6">
    <location>
        <begin position="669"/>
        <end position="684"/>
    </location>
</feature>
<keyword evidence="9" id="KW-1185">Reference proteome</keyword>
<feature type="compositionally biased region" description="Low complexity" evidence="6">
    <location>
        <begin position="454"/>
        <end position="464"/>
    </location>
</feature>
<feature type="domain" description="SH3" evidence="7">
    <location>
        <begin position="287"/>
        <end position="348"/>
    </location>
</feature>
<dbReference type="PANTHER" id="PTHR14167">
    <property type="entry name" value="SH3 DOMAIN-CONTAINING"/>
    <property type="match status" value="1"/>
</dbReference>
<dbReference type="EMBL" id="JANBUW010000454">
    <property type="protein sequence ID" value="KAJ2846787.1"/>
    <property type="molecule type" value="Genomic_DNA"/>
</dbReference>
<dbReference type="OrthoDB" id="10255964at2759"/>
<evidence type="ECO:0000313" key="8">
    <source>
        <dbReference type="EMBL" id="KAJ2846787.1"/>
    </source>
</evidence>
<feature type="region of interest" description="Disordered" evidence="6">
    <location>
        <begin position="667"/>
        <end position="776"/>
    </location>
</feature>
<feature type="domain" description="SH3" evidence="7">
    <location>
        <begin position="68"/>
        <end position="126"/>
    </location>
</feature>
<dbReference type="Gene3D" id="1.20.5.340">
    <property type="match status" value="1"/>
</dbReference>
<evidence type="ECO:0000313" key="9">
    <source>
        <dbReference type="Proteomes" id="UP001139887"/>
    </source>
</evidence>
<sequence length="869" mass="94241">MTEKFLVKAIHSYSKVKPDELELKEDDTIHVENDDDSSWWMGTSSRTNERGWFPSSFVAKIESKPKPKSKRRVRVIRRYEATEDDDLSLEVGDIVDVKREIDGWYLGRHNGDMGIFPVNYAEDYIEETPAARPLPQPPLPGRRGTFSSESSQPPAPPAQVPPSLPSRAPSLPSRASTDAAIGPAAGERMHAAMTSPISEEDGDDSKKEKKSGRRISRLFGSKKHKHKDGTQESIHNEDPTELAFDEPSADNDDAKSSASPAGTRPSTAKSAVSDDEEAEDEKEAAKPTAKLAKIIEDYEAKSPEELNLMKDDVVTIINRGTDDEPRWKGEYHGKKGYFPGTVVEPIEESAKLDEEGEEGGKPKGGFRLAAYGVQQGGLGSIFAGGGMPTLRKAAPRKNSEAEPAETSPAPAPAPVIPKLRSVPRPPKDTTPKEEEQQPNFLAGLNRIPRKQVPSASSEESNSMSPRPVAVPAVPISRRSTANNETEAEPEAESKSVSDSSVAEAAKSPELGNVPEVPKTEDAVVPQDTSARPQTASSKSGEDEEDAAAAATSEEQTEESKSQSPALDPVRSPSLPQVKRLVRRGPRQMPTAEGLKKSSSESQSQSLSTALRNDKDVEPEPAKPTPPPVSEKPKAASRYGAFSGPQLPTGGFKASGRIGSAMASRLAALQAQTSGSNADNESTANELPRNIPTRSTQNDIVSPPPPPVAKKPSFNPRAQSDTDTTAKPASAEWQRKIEDEQLQLRSEVDRARRSSEQVEQLSTRLAASERENQEHKQTISKLEQQVEKLVSQLAALQSDLSGIQRSVGELESNKGVSAGEVSNILRDQLQQALEPIHKHNQELKDGSAKLNKKIDDLRSYVDELVVEEEE</sequence>
<evidence type="ECO:0000256" key="5">
    <source>
        <dbReference type="PROSITE-ProRule" id="PRU00192"/>
    </source>
</evidence>
<feature type="domain" description="SH3" evidence="7">
    <location>
        <begin position="2"/>
        <end position="63"/>
    </location>
</feature>
<dbReference type="PROSITE" id="PS50002">
    <property type="entry name" value="SH3"/>
    <property type="match status" value="3"/>
</dbReference>
<feature type="compositionally biased region" description="Low complexity" evidence="6">
    <location>
        <begin position="165"/>
        <end position="176"/>
    </location>
</feature>
<dbReference type="InterPro" id="IPR001452">
    <property type="entry name" value="SH3_domain"/>
</dbReference>
<evidence type="ECO:0000256" key="3">
    <source>
        <dbReference type="ARBA" id="ARBA00023054"/>
    </source>
</evidence>
<dbReference type="AlphaFoldDB" id="A0A9W8LWI1"/>
<dbReference type="Gene3D" id="2.30.30.40">
    <property type="entry name" value="SH3 Domains"/>
    <property type="match status" value="3"/>
</dbReference>
<dbReference type="Pfam" id="PF07653">
    <property type="entry name" value="SH3_2"/>
    <property type="match status" value="1"/>
</dbReference>
<reference evidence="8" key="1">
    <citation type="submission" date="2022-07" db="EMBL/GenBank/DDBJ databases">
        <title>Phylogenomic reconstructions and comparative analyses of Kickxellomycotina fungi.</title>
        <authorList>
            <person name="Reynolds N.K."/>
            <person name="Stajich J.E."/>
            <person name="Barry K."/>
            <person name="Grigoriev I.V."/>
            <person name="Crous P."/>
            <person name="Smith M.E."/>
        </authorList>
    </citation>
    <scope>NUCLEOTIDE SEQUENCE</scope>
    <source>
        <strain evidence="8">NRRL 1566</strain>
    </source>
</reference>
<comment type="subcellular location">
    <subcellularLocation>
        <location evidence="1">Membrane</location>
        <topology evidence="1">Peripheral membrane protein</topology>
    </subcellularLocation>
</comment>
<evidence type="ECO:0000256" key="1">
    <source>
        <dbReference type="ARBA" id="ARBA00004170"/>
    </source>
</evidence>
<evidence type="ECO:0000259" key="7">
    <source>
        <dbReference type="PROSITE" id="PS50002"/>
    </source>
</evidence>
<dbReference type="PANTHER" id="PTHR14167:SF81">
    <property type="entry name" value="ENDOPHILIN-A"/>
    <property type="match status" value="1"/>
</dbReference>
<feature type="region of interest" description="Disordered" evidence="6">
    <location>
        <begin position="130"/>
        <end position="289"/>
    </location>
</feature>
<gene>
    <name evidence="8" type="ORF">IWW36_004179</name>
</gene>
<keyword evidence="4" id="KW-0472">Membrane</keyword>
<comment type="caution">
    <text evidence="8">The sequence shown here is derived from an EMBL/GenBank/DDBJ whole genome shotgun (WGS) entry which is preliminary data.</text>
</comment>
<feature type="compositionally biased region" description="Basic and acidic residues" evidence="6">
    <location>
        <begin position="228"/>
        <end position="238"/>
    </location>
</feature>
<evidence type="ECO:0000256" key="2">
    <source>
        <dbReference type="ARBA" id="ARBA00022443"/>
    </source>
</evidence>
<feature type="compositionally biased region" description="Basic residues" evidence="6">
    <location>
        <begin position="208"/>
        <end position="227"/>
    </location>
</feature>